<keyword evidence="2" id="KW-0732">Signal</keyword>
<organism evidence="3 4">
    <name type="scientific">Colletotrichum orchidophilum</name>
    <dbReference type="NCBI Taxonomy" id="1209926"/>
    <lineage>
        <taxon>Eukaryota</taxon>
        <taxon>Fungi</taxon>
        <taxon>Dikarya</taxon>
        <taxon>Ascomycota</taxon>
        <taxon>Pezizomycotina</taxon>
        <taxon>Sordariomycetes</taxon>
        <taxon>Hypocreomycetidae</taxon>
        <taxon>Glomerellales</taxon>
        <taxon>Glomerellaceae</taxon>
        <taxon>Colletotrichum</taxon>
    </lineage>
</organism>
<evidence type="ECO:0000256" key="1">
    <source>
        <dbReference type="SAM" id="MobiDB-lite"/>
    </source>
</evidence>
<feature type="signal peptide" evidence="2">
    <location>
        <begin position="1"/>
        <end position="17"/>
    </location>
</feature>
<reference evidence="3 4" key="1">
    <citation type="submission" date="2016-09" db="EMBL/GenBank/DDBJ databases">
        <authorList>
            <person name="Capua I."/>
            <person name="De Benedictis P."/>
            <person name="Joannis T."/>
            <person name="Lombin L.H."/>
            <person name="Cattoli G."/>
        </authorList>
    </citation>
    <scope>NUCLEOTIDE SEQUENCE [LARGE SCALE GENOMIC DNA]</scope>
    <source>
        <strain evidence="3 4">IMI 309357</strain>
    </source>
</reference>
<evidence type="ECO:0000313" key="3">
    <source>
        <dbReference type="EMBL" id="OHE90366.1"/>
    </source>
</evidence>
<dbReference type="EMBL" id="MJBS01000272">
    <property type="protein sequence ID" value="OHE90366.1"/>
    <property type="molecule type" value="Genomic_DNA"/>
</dbReference>
<feature type="region of interest" description="Disordered" evidence="1">
    <location>
        <begin position="202"/>
        <end position="248"/>
    </location>
</feature>
<dbReference type="STRING" id="1209926.A0A1G4AMN8"/>
<evidence type="ECO:0000256" key="2">
    <source>
        <dbReference type="SAM" id="SignalP"/>
    </source>
</evidence>
<feature type="compositionally biased region" description="Pro residues" evidence="1">
    <location>
        <begin position="205"/>
        <end position="222"/>
    </location>
</feature>
<gene>
    <name evidence="3" type="ORF">CORC01_14339</name>
</gene>
<dbReference type="AlphaFoldDB" id="A0A1G4AMN8"/>
<dbReference type="GeneID" id="34567460"/>
<evidence type="ECO:0000313" key="4">
    <source>
        <dbReference type="Proteomes" id="UP000176998"/>
    </source>
</evidence>
<comment type="caution">
    <text evidence="3">The sequence shown here is derived from an EMBL/GenBank/DDBJ whole genome shotgun (WGS) entry which is preliminary data.</text>
</comment>
<dbReference type="Proteomes" id="UP000176998">
    <property type="component" value="Unassembled WGS sequence"/>
</dbReference>
<proteinExistence type="predicted"/>
<feature type="chain" id="PRO_5009601909" evidence="2">
    <location>
        <begin position="18"/>
        <end position="248"/>
    </location>
</feature>
<protein>
    <submittedName>
        <fullName evidence="3">Uncharacterized protein</fullName>
    </submittedName>
</protein>
<dbReference type="RefSeq" id="XP_022467543.1">
    <property type="nucleotide sequence ID" value="XM_022625950.1"/>
</dbReference>
<accession>A0A1G4AMN8</accession>
<keyword evidence="4" id="KW-1185">Reference proteome</keyword>
<dbReference type="OrthoDB" id="4762260at2759"/>
<sequence>MLAYTTFLLGLVALSDAAPRFSIGDCSTILFPGGGNPSPNPVGPIQLPPVNGPGVKAGKRDIDEISFEQQPSTVVLAERTEDLNALKETYLTLLESFTRVPKPAFGTYMVLLHLADILASKGVKVATIIPGDATTIFNPSTTEKRQIFEVGSCNASDVIGLRATLTSVLLISGNTPSFEIWNLEPAIIAALKACNEDDIVGPIIPDKPTPGGPLVPDKPVPGGPIVTQSPVPGGPTKPSGLATASSRA</sequence>
<name>A0A1G4AMN8_9PEZI</name>